<dbReference type="EMBL" id="RYFI01000001">
    <property type="protein sequence ID" value="RXF75470.1"/>
    <property type="molecule type" value="Genomic_DNA"/>
</dbReference>
<dbReference type="InterPro" id="IPR024524">
    <property type="entry name" value="DUF3800"/>
</dbReference>
<dbReference type="AlphaFoldDB" id="A0A4Q0MNV5"/>
<name>A0A4Q0MNV5_9HYPH</name>
<organism evidence="1 2">
    <name type="scientific">Hansschlegelia zhihuaiae</name>
    <dbReference type="NCBI Taxonomy" id="405005"/>
    <lineage>
        <taxon>Bacteria</taxon>
        <taxon>Pseudomonadati</taxon>
        <taxon>Pseudomonadota</taxon>
        <taxon>Alphaproteobacteria</taxon>
        <taxon>Hyphomicrobiales</taxon>
        <taxon>Methylopilaceae</taxon>
        <taxon>Hansschlegelia</taxon>
    </lineage>
</organism>
<dbReference type="OrthoDB" id="7605284at2"/>
<sequence>MRTNGRSKAFFGGPLWGDWPLRYIFMDEAGTSDPEPVTVVVGIIASADEHVMSAEALVREIYDTVPPQFKKDFVFHATDILNKTKYQDGWSMTDRLALLKCMMSVPIRIGMSVCLSARWRGACDYSKTDMMEMSPAQLDHAMAFGLCLTTADRHIRNHAHPREVATVVAEDDPKMRKFLKKLPMGLKNNPIHLSPSHLRCVPADVEAGYCVQSGVVSISRIRNSVHFVEKDEDPLVQVADACAFGFRRFFANEKFGEDFARSIIGSAKGLENFGAPAGAHCWSPIVQSYFPEGGRANFYSG</sequence>
<proteinExistence type="predicted"/>
<accession>A0A4Q0MNV5</accession>
<dbReference type="Proteomes" id="UP000289708">
    <property type="component" value="Unassembled WGS sequence"/>
</dbReference>
<evidence type="ECO:0008006" key="3">
    <source>
        <dbReference type="Google" id="ProtNLM"/>
    </source>
</evidence>
<comment type="caution">
    <text evidence="1">The sequence shown here is derived from an EMBL/GenBank/DDBJ whole genome shotgun (WGS) entry which is preliminary data.</text>
</comment>
<gene>
    <name evidence="1" type="ORF">EK403_01020</name>
</gene>
<protein>
    <recommendedName>
        <fullName evidence="3">DUF3800 domain-containing protein</fullName>
    </recommendedName>
</protein>
<reference evidence="1 2" key="1">
    <citation type="submission" date="2018-12" db="EMBL/GenBank/DDBJ databases">
        <title>bacterium Hansschlegelia zhihuaiae S113.</title>
        <authorList>
            <person name="He J."/>
        </authorList>
    </citation>
    <scope>NUCLEOTIDE SEQUENCE [LARGE SCALE GENOMIC DNA]</scope>
    <source>
        <strain evidence="1 2">S 113</strain>
    </source>
</reference>
<dbReference type="RefSeq" id="WP_128775649.1">
    <property type="nucleotide sequence ID" value="NZ_RYFI01000001.1"/>
</dbReference>
<dbReference type="Pfam" id="PF12686">
    <property type="entry name" value="DUF3800"/>
    <property type="match status" value="1"/>
</dbReference>
<evidence type="ECO:0000313" key="1">
    <source>
        <dbReference type="EMBL" id="RXF75470.1"/>
    </source>
</evidence>
<keyword evidence="2" id="KW-1185">Reference proteome</keyword>
<evidence type="ECO:0000313" key="2">
    <source>
        <dbReference type="Proteomes" id="UP000289708"/>
    </source>
</evidence>